<feature type="region of interest" description="Disordered" evidence="1">
    <location>
        <begin position="117"/>
        <end position="194"/>
    </location>
</feature>
<organism evidence="4 5">
    <name type="scientific">Mycena venus</name>
    <dbReference type="NCBI Taxonomy" id="2733690"/>
    <lineage>
        <taxon>Eukaryota</taxon>
        <taxon>Fungi</taxon>
        <taxon>Dikarya</taxon>
        <taxon>Basidiomycota</taxon>
        <taxon>Agaricomycotina</taxon>
        <taxon>Agaricomycetes</taxon>
        <taxon>Agaricomycetidae</taxon>
        <taxon>Agaricales</taxon>
        <taxon>Marasmiineae</taxon>
        <taxon>Mycenaceae</taxon>
        <taxon>Mycena</taxon>
    </lineage>
</organism>
<proteinExistence type="predicted"/>
<feature type="compositionally biased region" description="Low complexity" evidence="1">
    <location>
        <begin position="129"/>
        <end position="186"/>
    </location>
</feature>
<keyword evidence="2" id="KW-1133">Transmembrane helix</keyword>
<keyword evidence="3" id="KW-0732">Signal</keyword>
<gene>
    <name evidence="4" type="ORF">MVEN_00759300</name>
</gene>
<evidence type="ECO:0000313" key="4">
    <source>
        <dbReference type="EMBL" id="KAF7360299.1"/>
    </source>
</evidence>
<dbReference type="EMBL" id="JACAZI010000005">
    <property type="protein sequence ID" value="KAF7360299.1"/>
    <property type="molecule type" value="Genomic_DNA"/>
</dbReference>
<dbReference type="OrthoDB" id="3362246at2759"/>
<evidence type="ECO:0000256" key="3">
    <source>
        <dbReference type="SAM" id="SignalP"/>
    </source>
</evidence>
<evidence type="ECO:0000256" key="1">
    <source>
        <dbReference type="SAM" id="MobiDB-lite"/>
    </source>
</evidence>
<feature type="compositionally biased region" description="Polar residues" evidence="1">
    <location>
        <begin position="309"/>
        <end position="323"/>
    </location>
</feature>
<feature type="chain" id="PRO_5034915811" description="Dystroglycan-type cadherin-like domain-containing protein" evidence="3">
    <location>
        <begin position="18"/>
        <end position="384"/>
    </location>
</feature>
<feature type="signal peptide" evidence="3">
    <location>
        <begin position="1"/>
        <end position="17"/>
    </location>
</feature>
<evidence type="ECO:0000256" key="2">
    <source>
        <dbReference type="SAM" id="Phobius"/>
    </source>
</evidence>
<dbReference type="Proteomes" id="UP000620124">
    <property type="component" value="Unassembled WGS sequence"/>
</dbReference>
<dbReference type="AlphaFoldDB" id="A0A8H6YJT9"/>
<keyword evidence="5" id="KW-1185">Reference proteome</keyword>
<name>A0A8H6YJT9_9AGAR</name>
<keyword evidence="2" id="KW-0472">Membrane</keyword>
<feature type="region of interest" description="Disordered" evidence="1">
    <location>
        <begin position="300"/>
        <end position="323"/>
    </location>
</feature>
<feature type="transmembrane region" description="Helical" evidence="2">
    <location>
        <begin position="229"/>
        <end position="251"/>
    </location>
</feature>
<accession>A0A8H6YJT9</accession>
<protein>
    <recommendedName>
        <fullName evidence="6">Dystroglycan-type cadherin-like domain-containing protein</fullName>
    </recommendedName>
</protein>
<comment type="caution">
    <text evidence="4">The sequence shown here is derived from an EMBL/GenBank/DDBJ whole genome shotgun (WGS) entry which is preliminary data.</text>
</comment>
<sequence>MTVAVAVLPLFFSFTLASFIVDPVTKAALTCEPVLLQWQGGIRSTLDIASVFKISSSVVASDGSVIENFGKFTGTSFHWTVDVDAGTVVAAQVTDSTGAIATGKSFTVQPGTTGCTINQNKFAAPPPTSSTSDTGTSVSAAPPLTSSSSDTGTSVSAAPISPTPASASSQPSKSSILPLSSSPQPSNTGIVVVSAPPTASGSMQYVSADPSPSSPVSAITASSSHVSRVGMAFAILIPCLIVLVIVGFLLLRWRRRRREVLSALEAQPQWFNKPSYQGAWSNPESLEIAIPEVVEAPPQRPTLNIVPPANSTTTGPQTANTRTPGTEYLSATTLPSGISPLASSEHSSKYVETLHSRIDALLAENAILAELASPHVDLPPPAYA</sequence>
<evidence type="ECO:0000313" key="5">
    <source>
        <dbReference type="Proteomes" id="UP000620124"/>
    </source>
</evidence>
<keyword evidence="2" id="KW-0812">Transmembrane</keyword>
<evidence type="ECO:0008006" key="6">
    <source>
        <dbReference type="Google" id="ProtNLM"/>
    </source>
</evidence>
<reference evidence="4" key="1">
    <citation type="submission" date="2020-05" db="EMBL/GenBank/DDBJ databases">
        <title>Mycena genomes resolve the evolution of fungal bioluminescence.</title>
        <authorList>
            <person name="Tsai I.J."/>
        </authorList>
    </citation>
    <scope>NUCLEOTIDE SEQUENCE</scope>
    <source>
        <strain evidence="4">CCC161011</strain>
    </source>
</reference>